<dbReference type="AlphaFoldDB" id="A0A5N6QSH0"/>
<evidence type="ECO:0000313" key="4">
    <source>
        <dbReference type="Proteomes" id="UP000327013"/>
    </source>
</evidence>
<dbReference type="OrthoDB" id="1713996at2759"/>
<name>A0A5N6QSH0_9ROSI</name>
<evidence type="ECO:0000256" key="1">
    <source>
        <dbReference type="SAM" id="MobiDB-lite"/>
    </source>
</evidence>
<feature type="compositionally biased region" description="Acidic residues" evidence="1">
    <location>
        <begin position="238"/>
        <end position="258"/>
    </location>
</feature>
<keyword evidence="2" id="KW-0472">Membrane</keyword>
<keyword evidence="2" id="KW-1133">Transmembrane helix</keyword>
<protein>
    <submittedName>
        <fullName evidence="3">Uncharacterized protein</fullName>
    </submittedName>
</protein>
<accession>A0A5N6QSH0</accession>
<dbReference type="EMBL" id="CM017322">
    <property type="protein sequence ID" value="KAE8009438.1"/>
    <property type="molecule type" value="Genomic_DNA"/>
</dbReference>
<organism evidence="3 4">
    <name type="scientific">Carpinus fangiana</name>
    <dbReference type="NCBI Taxonomy" id="176857"/>
    <lineage>
        <taxon>Eukaryota</taxon>
        <taxon>Viridiplantae</taxon>
        <taxon>Streptophyta</taxon>
        <taxon>Embryophyta</taxon>
        <taxon>Tracheophyta</taxon>
        <taxon>Spermatophyta</taxon>
        <taxon>Magnoliopsida</taxon>
        <taxon>eudicotyledons</taxon>
        <taxon>Gunneridae</taxon>
        <taxon>Pentapetalae</taxon>
        <taxon>rosids</taxon>
        <taxon>fabids</taxon>
        <taxon>Fagales</taxon>
        <taxon>Betulaceae</taxon>
        <taxon>Carpinus</taxon>
    </lineage>
</organism>
<feature type="compositionally biased region" description="Low complexity" evidence="1">
    <location>
        <begin position="259"/>
        <end position="268"/>
    </location>
</feature>
<keyword evidence="2" id="KW-0812">Transmembrane</keyword>
<gene>
    <name evidence="3" type="ORF">FH972_005875</name>
</gene>
<reference evidence="3 4" key="1">
    <citation type="submission" date="2019-06" db="EMBL/GenBank/DDBJ databases">
        <title>A chromosomal-level reference genome of Carpinus fangiana (Coryloideae, Betulaceae).</title>
        <authorList>
            <person name="Yang X."/>
            <person name="Wang Z."/>
            <person name="Zhang L."/>
            <person name="Hao G."/>
            <person name="Liu J."/>
            <person name="Yang Y."/>
        </authorList>
    </citation>
    <scope>NUCLEOTIDE SEQUENCE [LARGE SCALE GENOMIC DNA]</scope>
    <source>
        <strain evidence="3">Cfa_2016G</strain>
        <tissue evidence="3">Leaf</tissue>
    </source>
</reference>
<feature type="transmembrane region" description="Helical" evidence="2">
    <location>
        <begin position="24"/>
        <end position="46"/>
    </location>
</feature>
<keyword evidence="4" id="KW-1185">Reference proteome</keyword>
<dbReference type="Proteomes" id="UP000327013">
    <property type="component" value="Chromosome 2"/>
</dbReference>
<proteinExistence type="predicted"/>
<sequence length="400" mass="44487">MEEQKSTCKRDKKMTQISFGGGDGIGGLVVLGGALAVAGFMAIFAIKNRLRRVDGNKNSKKPSGGSQELKKNFSCKREDEGLRFLYQASLRADPYNSCFTRHGSLKMNQTEEENPMPEIISKEKEDSLSVHQEIIILSDESKPGSIVSCNDCGVIEESLSPEIPIEDENADDCGVIQESSSPEIPFEDEKADEESLIVHAEEIAVEDSAMQSVGENEKADEVSPIVHAVEDSAMQSVGEEENGDEEDECIAEEGDESSEGTSESSVESNAEAIWPAELMEESSQEHKQTDFIFHGSKEKPEEDKTVKIDQEHGYLDSSKNGDAFENEAAEKPIKIRKETQEPVMEMHQPSRSSKLRNWIFCVFLLVVLMLLLSLTHRKAMSYYSLLYPDSFIIREGLEKN</sequence>
<evidence type="ECO:0000256" key="2">
    <source>
        <dbReference type="SAM" id="Phobius"/>
    </source>
</evidence>
<feature type="region of interest" description="Disordered" evidence="1">
    <location>
        <begin position="234"/>
        <end position="269"/>
    </location>
</feature>
<evidence type="ECO:0000313" key="3">
    <source>
        <dbReference type="EMBL" id="KAE8009438.1"/>
    </source>
</evidence>
<feature type="transmembrane region" description="Helical" evidence="2">
    <location>
        <begin position="355"/>
        <end position="374"/>
    </location>
</feature>